<feature type="compositionally biased region" description="Low complexity" evidence="1">
    <location>
        <begin position="1"/>
        <end position="11"/>
    </location>
</feature>
<feature type="region of interest" description="Disordered" evidence="1">
    <location>
        <begin position="1"/>
        <end position="20"/>
    </location>
</feature>
<evidence type="ECO:0000313" key="3">
    <source>
        <dbReference type="Proteomes" id="UP000295805"/>
    </source>
</evidence>
<gene>
    <name evidence="2" type="ORF">EDD19_1208</name>
</gene>
<comment type="caution">
    <text evidence="2">The sequence shown here is derived from an EMBL/GenBank/DDBJ whole genome shotgun (WGS) entry which is preliminary data.</text>
</comment>
<evidence type="ECO:0000256" key="1">
    <source>
        <dbReference type="SAM" id="MobiDB-lite"/>
    </source>
</evidence>
<dbReference type="AlphaFoldDB" id="A0A4R3ZR50"/>
<organism evidence="2 3">
    <name type="scientific">Dietzia cinnamea</name>
    <dbReference type="NCBI Taxonomy" id="321318"/>
    <lineage>
        <taxon>Bacteria</taxon>
        <taxon>Bacillati</taxon>
        <taxon>Actinomycetota</taxon>
        <taxon>Actinomycetes</taxon>
        <taxon>Mycobacteriales</taxon>
        <taxon>Dietziaceae</taxon>
        <taxon>Dietzia</taxon>
    </lineage>
</organism>
<accession>A0A4R3ZR50</accession>
<dbReference type="EMBL" id="SMCX01000020">
    <property type="protein sequence ID" value="TCW22044.1"/>
    <property type="molecule type" value="Genomic_DNA"/>
</dbReference>
<evidence type="ECO:0000313" key="2">
    <source>
        <dbReference type="EMBL" id="TCW22044.1"/>
    </source>
</evidence>
<name>A0A4R3ZR50_9ACTN</name>
<reference evidence="2 3" key="1">
    <citation type="submission" date="2019-03" db="EMBL/GenBank/DDBJ databases">
        <title>Root nodule microbial communities of legume samples collected from USA, Mexico and Botswana.</title>
        <authorList>
            <person name="Hirsch A."/>
        </authorList>
    </citation>
    <scope>NUCLEOTIDE SEQUENCE [LARGE SCALE GENOMIC DNA]</scope>
    <source>
        <strain evidence="2 3">55</strain>
    </source>
</reference>
<proteinExistence type="predicted"/>
<protein>
    <submittedName>
        <fullName evidence="2">Uncharacterized protein</fullName>
    </submittedName>
</protein>
<sequence>MGAVGPGDVAPPAVPDVAPPPVADVAAPPVAQGRYRQHMGSAEIITASVYITRPWLLLQAPLTGEQVYLNAREILAGSTGGSVIS</sequence>
<dbReference type="Proteomes" id="UP000295805">
    <property type="component" value="Unassembled WGS sequence"/>
</dbReference>